<dbReference type="InterPro" id="IPR004843">
    <property type="entry name" value="Calcineurin-like_PHP"/>
</dbReference>
<evidence type="ECO:0000313" key="3">
    <source>
        <dbReference type="EMBL" id="VFJ92623.1"/>
    </source>
</evidence>
<dbReference type="PROSITE" id="PS51257">
    <property type="entry name" value="PROKAR_LIPOPROTEIN"/>
    <property type="match status" value="1"/>
</dbReference>
<feature type="chain" id="PRO_5033823016" evidence="1">
    <location>
        <begin position="23"/>
        <end position="580"/>
    </location>
</feature>
<dbReference type="Gene3D" id="3.60.21.10">
    <property type="match status" value="1"/>
</dbReference>
<evidence type="ECO:0000259" key="2">
    <source>
        <dbReference type="Pfam" id="PF00149"/>
    </source>
</evidence>
<evidence type="ECO:0000256" key="1">
    <source>
        <dbReference type="SAM" id="SignalP"/>
    </source>
</evidence>
<dbReference type="EMBL" id="CAADFG010000046">
    <property type="protein sequence ID" value="VFJ92623.1"/>
    <property type="molecule type" value="Genomic_DNA"/>
</dbReference>
<dbReference type="Pfam" id="PF00149">
    <property type="entry name" value="Metallophos"/>
    <property type="match status" value="1"/>
</dbReference>
<dbReference type="InterPro" id="IPR029052">
    <property type="entry name" value="Metallo-depent_PP-like"/>
</dbReference>
<proteinExistence type="predicted"/>
<dbReference type="SUPFAM" id="SSF56300">
    <property type="entry name" value="Metallo-dependent phosphatases"/>
    <property type="match status" value="1"/>
</dbReference>
<dbReference type="EMBL" id="CAADFJ010000044">
    <property type="protein sequence ID" value="VFK00339.1"/>
    <property type="molecule type" value="Genomic_DNA"/>
</dbReference>
<feature type="domain" description="Calcineurin-like phosphoesterase" evidence="2">
    <location>
        <begin position="86"/>
        <end position="355"/>
    </location>
</feature>
<gene>
    <name evidence="3" type="ORF">BECKH772A_GA0070896_100461</name>
    <name evidence="4" type="ORF">BECKH772C_GA0070978_100441</name>
</gene>
<evidence type="ECO:0000313" key="4">
    <source>
        <dbReference type="EMBL" id="VFK00339.1"/>
    </source>
</evidence>
<keyword evidence="1" id="KW-0732">Signal</keyword>
<protein>
    <submittedName>
        <fullName evidence="4">Calcineurin-like phosphoesterase</fullName>
    </submittedName>
</protein>
<accession>A0A450V6D2</accession>
<organism evidence="4">
    <name type="scientific">Candidatus Kentrum eta</name>
    <dbReference type="NCBI Taxonomy" id="2126337"/>
    <lineage>
        <taxon>Bacteria</taxon>
        <taxon>Pseudomonadati</taxon>
        <taxon>Pseudomonadota</taxon>
        <taxon>Gammaproteobacteria</taxon>
        <taxon>Candidatus Kentrum</taxon>
    </lineage>
</organism>
<dbReference type="AlphaFoldDB" id="A0A450V6D2"/>
<reference evidence="4" key="1">
    <citation type="submission" date="2019-02" db="EMBL/GenBank/DDBJ databases">
        <authorList>
            <person name="Gruber-Vodicka R. H."/>
            <person name="Seah K. B. B."/>
        </authorList>
    </citation>
    <scope>NUCLEOTIDE SEQUENCE</scope>
    <source>
        <strain evidence="4">BECK_SA2B12</strain>
        <strain evidence="3">BECK_SA2B15</strain>
    </source>
</reference>
<feature type="signal peptide" evidence="1">
    <location>
        <begin position="1"/>
        <end position="22"/>
    </location>
</feature>
<name>A0A450V6D2_9GAMM</name>
<sequence length="580" mass="65847">MKKIYILLTIAVAMLFTGCSTIGNGDKGKYPKKQDSNSLAVFISDNQHLEDYGHGILAQGRAAASITTTARRSALNNLFGLDVIHLVESIERNKSGKRLPIIHLGDALNNSCSTEMDAFVSSMEKINQDWFIAPGNHDAYYLGISYPEKFLRGYDGKILSQRNGWGDLCRPWRETDRWTVPTTRDDMERFILDKRDFIKRYLAEKELISKGKKIKETGSIECSNGNSGNLNRICWDLSVEGEMDVWNNFVVQEILLGDAQNSKGIRIILVDTTAFTKHPQDFFSIETEPPLYGQIIPGQKRIIEDWLKENRSAGITTILAGHHPYSNLVKDAREIMNGWAEKGFFGTYASAHTHEGKNMPHKKFLEINIGSLIDDPVEYAVLEKLSNDSESQFDIRRVPLKSKDVCDPGLLKRHGSDESIYELAERLHKGSRKGKRRSLAQEAETYIALINLGVFKFKEKPTPVCYRQYTWKCDEKKEGEGECAGKNALENCGESDLNSFKNLKILRNEDDIKMRLINLIPKLKKHRGRYLYEIEGSRLLAAVREYFARNEKTEEGQRIKACLSIIGSEIKGKGVFFWGI</sequence>
<dbReference type="GO" id="GO:0016787">
    <property type="term" value="F:hydrolase activity"/>
    <property type="evidence" value="ECO:0007669"/>
    <property type="project" value="InterPro"/>
</dbReference>